<dbReference type="EMBL" id="JAKUCV010003500">
    <property type="protein sequence ID" value="KAJ4838720.1"/>
    <property type="molecule type" value="Genomic_DNA"/>
</dbReference>
<feature type="compositionally biased region" description="Low complexity" evidence="3">
    <location>
        <begin position="36"/>
        <end position="62"/>
    </location>
</feature>
<dbReference type="NCBIfam" id="TIGR00756">
    <property type="entry name" value="PPR"/>
    <property type="match status" value="1"/>
</dbReference>
<dbReference type="InterPro" id="IPR051222">
    <property type="entry name" value="PPR/CCM1_RNA-binding"/>
</dbReference>
<sequence>MKPWKHTVHFQTLISHPSKSIIPAIPSLFHQHHCSSSSSSSSSVPSSSQSSSSSYTTSSSSSNEKPNPTTLTQQDLTKINLLIPRLCLTDHLNKAIHLTTTALLSTPPPPPASLSLSILAHSLASQPDMSLPMSLLTVLRHHPQSHPHLTPLTTLLLTSYIKRNRRREALKVYHWMLRPGSPCRVGKTVYGVLVPGLCRAGWVLEALRVLRDMLALGFVPVGGLRERVYRSLLMEARVKQAVDLDKALCSCAGDANADSVKNAIALLDSIIEDWSE</sequence>
<evidence type="ECO:0000256" key="1">
    <source>
        <dbReference type="ARBA" id="ARBA00022737"/>
    </source>
</evidence>
<evidence type="ECO:0008006" key="6">
    <source>
        <dbReference type="Google" id="ProtNLM"/>
    </source>
</evidence>
<evidence type="ECO:0000256" key="2">
    <source>
        <dbReference type="PROSITE-ProRule" id="PRU00708"/>
    </source>
</evidence>
<dbReference type="InterPro" id="IPR002885">
    <property type="entry name" value="PPR_rpt"/>
</dbReference>
<protein>
    <recommendedName>
        <fullName evidence="6">Pentatricopeptide repeat-containing protein</fullName>
    </recommendedName>
</protein>
<evidence type="ECO:0000256" key="3">
    <source>
        <dbReference type="SAM" id="MobiDB-lite"/>
    </source>
</evidence>
<dbReference type="InterPro" id="IPR011990">
    <property type="entry name" value="TPR-like_helical_dom_sf"/>
</dbReference>
<dbReference type="Gene3D" id="1.25.40.10">
    <property type="entry name" value="Tetratricopeptide repeat domain"/>
    <property type="match status" value="1"/>
</dbReference>
<gene>
    <name evidence="4" type="ORF">Tsubulata_023242</name>
</gene>
<reference evidence="4" key="2">
    <citation type="journal article" date="2023" name="Plants (Basel)">
        <title>Annotation of the Turnera subulata (Passifloraceae) Draft Genome Reveals the S-Locus Evolved after the Divergence of Turneroideae from Passifloroideae in a Stepwise Manner.</title>
        <authorList>
            <person name="Henning P.M."/>
            <person name="Roalson E.H."/>
            <person name="Mir W."/>
            <person name="McCubbin A.G."/>
            <person name="Shore J.S."/>
        </authorList>
    </citation>
    <scope>NUCLEOTIDE SEQUENCE</scope>
    <source>
        <strain evidence="4">F60SS</strain>
    </source>
</reference>
<accession>A0A9Q0FVZ4</accession>
<feature type="region of interest" description="Disordered" evidence="3">
    <location>
        <begin position="36"/>
        <end position="71"/>
    </location>
</feature>
<proteinExistence type="predicted"/>
<dbReference type="PANTHER" id="PTHR47942:SF65">
    <property type="entry name" value="OS04G0618050 PROTEIN"/>
    <property type="match status" value="1"/>
</dbReference>
<name>A0A9Q0FVZ4_9ROSI</name>
<feature type="repeat" description="PPR" evidence="2">
    <location>
        <begin position="186"/>
        <end position="220"/>
    </location>
</feature>
<dbReference type="Proteomes" id="UP001141552">
    <property type="component" value="Unassembled WGS sequence"/>
</dbReference>
<organism evidence="4 5">
    <name type="scientific">Turnera subulata</name>
    <dbReference type="NCBI Taxonomy" id="218843"/>
    <lineage>
        <taxon>Eukaryota</taxon>
        <taxon>Viridiplantae</taxon>
        <taxon>Streptophyta</taxon>
        <taxon>Embryophyta</taxon>
        <taxon>Tracheophyta</taxon>
        <taxon>Spermatophyta</taxon>
        <taxon>Magnoliopsida</taxon>
        <taxon>eudicotyledons</taxon>
        <taxon>Gunneridae</taxon>
        <taxon>Pentapetalae</taxon>
        <taxon>rosids</taxon>
        <taxon>fabids</taxon>
        <taxon>Malpighiales</taxon>
        <taxon>Passifloraceae</taxon>
        <taxon>Turnera</taxon>
    </lineage>
</organism>
<dbReference type="OrthoDB" id="1938089at2759"/>
<evidence type="ECO:0000313" key="5">
    <source>
        <dbReference type="Proteomes" id="UP001141552"/>
    </source>
</evidence>
<dbReference type="PANTHER" id="PTHR47942">
    <property type="entry name" value="TETRATRICOPEPTIDE REPEAT (TPR)-LIKE SUPERFAMILY PROTEIN-RELATED"/>
    <property type="match status" value="1"/>
</dbReference>
<evidence type="ECO:0000313" key="4">
    <source>
        <dbReference type="EMBL" id="KAJ4838720.1"/>
    </source>
</evidence>
<keyword evidence="5" id="KW-1185">Reference proteome</keyword>
<comment type="caution">
    <text evidence="4">The sequence shown here is derived from an EMBL/GenBank/DDBJ whole genome shotgun (WGS) entry which is preliminary data.</text>
</comment>
<reference evidence="4" key="1">
    <citation type="submission" date="2022-02" db="EMBL/GenBank/DDBJ databases">
        <authorList>
            <person name="Henning P.M."/>
            <person name="McCubbin A.G."/>
            <person name="Shore J.S."/>
        </authorList>
    </citation>
    <scope>NUCLEOTIDE SEQUENCE</scope>
    <source>
        <strain evidence="4">F60SS</strain>
        <tissue evidence="4">Leaves</tissue>
    </source>
</reference>
<dbReference type="AlphaFoldDB" id="A0A9Q0FVZ4"/>
<keyword evidence="1" id="KW-0677">Repeat</keyword>
<dbReference type="PROSITE" id="PS51375">
    <property type="entry name" value="PPR"/>
    <property type="match status" value="1"/>
</dbReference>